<dbReference type="CDD" id="cd20557">
    <property type="entry name" value="CYCLIN_ScPCL1-like"/>
    <property type="match status" value="1"/>
</dbReference>
<protein>
    <recommendedName>
        <fullName evidence="4">Cyclin-domain-containing protein</fullName>
    </recommendedName>
</protein>
<feature type="region of interest" description="Disordered" evidence="1">
    <location>
        <begin position="282"/>
        <end position="328"/>
    </location>
</feature>
<gene>
    <name evidence="2" type="ORF">INT44_006343</name>
</gene>
<organism evidence="2 3">
    <name type="scientific">Umbelopsis vinacea</name>
    <dbReference type="NCBI Taxonomy" id="44442"/>
    <lineage>
        <taxon>Eukaryota</taxon>
        <taxon>Fungi</taxon>
        <taxon>Fungi incertae sedis</taxon>
        <taxon>Mucoromycota</taxon>
        <taxon>Mucoromycotina</taxon>
        <taxon>Umbelopsidomycetes</taxon>
        <taxon>Umbelopsidales</taxon>
        <taxon>Umbelopsidaceae</taxon>
        <taxon>Umbelopsis</taxon>
    </lineage>
</organism>
<name>A0A8H7UFA6_9FUNG</name>
<comment type="caution">
    <text evidence="2">The sequence shown here is derived from an EMBL/GenBank/DDBJ whole genome shotgun (WGS) entry which is preliminary data.</text>
</comment>
<evidence type="ECO:0000313" key="3">
    <source>
        <dbReference type="Proteomes" id="UP000612746"/>
    </source>
</evidence>
<keyword evidence="3" id="KW-1185">Reference proteome</keyword>
<feature type="compositionally biased region" description="Low complexity" evidence="1">
    <location>
        <begin position="73"/>
        <end position="93"/>
    </location>
</feature>
<accession>A0A8H7UFA6</accession>
<evidence type="ECO:0000256" key="1">
    <source>
        <dbReference type="SAM" id="MobiDB-lite"/>
    </source>
</evidence>
<dbReference type="Gene3D" id="1.10.472.10">
    <property type="entry name" value="Cyclin-like"/>
    <property type="match status" value="1"/>
</dbReference>
<evidence type="ECO:0000313" key="2">
    <source>
        <dbReference type="EMBL" id="KAG2179497.1"/>
    </source>
</evidence>
<dbReference type="InterPro" id="IPR013922">
    <property type="entry name" value="Cyclin_PHO80-like"/>
</dbReference>
<dbReference type="AlphaFoldDB" id="A0A8H7UFA6"/>
<feature type="region of interest" description="Disordered" evidence="1">
    <location>
        <begin position="345"/>
        <end position="371"/>
    </location>
</feature>
<dbReference type="GO" id="GO:0019901">
    <property type="term" value="F:protein kinase binding"/>
    <property type="evidence" value="ECO:0007669"/>
    <property type="project" value="InterPro"/>
</dbReference>
<dbReference type="GO" id="GO:0016538">
    <property type="term" value="F:cyclin-dependent protein serine/threonine kinase regulator activity"/>
    <property type="evidence" value="ECO:0007669"/>
    <property type="project" value="TreeGrafter"/>
</dbReference>
<proteinExistence type="predicted"/>
<dbReference type="GO" id="GO:0000307">
    <property type="term" value="C:cyclin-dependent protein kinase holoenzyme complex"/>
    <property type="evidence" value="ECO:0007669"/>
    <property type="project" value="TreeGrafter"/>
</dbReference>
<sequence>MTTSEFHQPAGPFTWDNHHGLHPLVDFPSHLSSDLHHYSLSNIHKPTTLHFTPVADQAPQRPHISTLKSCKYPSLKRQQQPQQEQQRTSQRPSVGAATGYQHFMNNDRQERSKFVDKLIETTATVIESIWPSNNASGRKEVIPTKSFIQEVLKRSKTTYSTLQTALFYLFRIKNIIIARLEQRAASGHTAKRNSSQYSTDDYICCGRRMFLASLMVASKYLQDKNYRNKAWAKISGLDIKEINGAETAFLHIIDYRLFISKPTFDRWFTLLNLHVDQMQQQNQLSTSDDAKPLRVYPSPSNPVRHSPYRKPVQQHYPSPPNSIHEYDTMSPNAASQLMFTLPENVKYSPSDEEEITSSAVRSDELTPPYAL</sequence>
<evidence type="ECO:0008006" key="4">
    <source>
        <dbReference type="Google" id="ProtNLM"/>
    </source>
</evidence>
<dbReference type="PANTHER" id="PTHR15615">
    <property type="match status" value="1"/>
</dbReference>
<dbReference type="EMBL" id="JAEPRA010000010">
    <property type="protein sequence ID" value="KAG2179497.1"/>
    <property type="molecule type" value="Genomic_DNA"/>
</dbReference>
<dbReference type="OrthoDB" id="286814at2759"/>
<dbReference type="PANTHER" id="PTHR15615:SF36">
    <property type="entry name" value="PHO85 CYCLIN-5"/>
    <property type="match status" value="1"/>
</dbReference>
<feature type="region of interest" description="Disordered" evidence="1">
    <location>
        <begin position="68"/>
        <end position="94"/>
    </location>
</feature>
<dbReference type="GO" id="GO:0005634">
    <property type="term" value="C:nucleus"/>
    <property type="evidence" value="ECO:0007669"/>
    <property type="project" value="TreeGrafter"/>
</dbReference>
<reference evidence="2" key="1">
    <citation type="submission" date="2020-12" db="EMBL/GenBank/DDBJ databases">
        <title>Metabolic potential, ecology and presence of endohyphal bacteria is reflected in genomic diversity of Mucoromycotina.</title>
        <authorList>
            <person name="Muszewska A."/>
            <person name="Okrasinska A."/>
            <person name="Steczkiewicz K."/>
            <person name="Drgas O."/>
            <person name="Orlowska M."/>
            <person name="Perlinska-Lenart U."/>
            <person name="Aleksandrzak-Piekarczyk T."/>
            <person name="Szatraj K."/>
            <person name="Zielenkiewicz U."/>
            <person name="Pilsyk S."/>
            <person name="Malc E."/>
            <person name="Mieczkowski P."/>
            <person name="Kruszewska J.S."/>
            <person name="Biernat P."/>
            <person name="Pawlowska J."/>
        </authorList>
    </citation>
    <scope>NUCLEOTIDE SEQUENCE</scope>
    <source>
        <strain evidence="2">WA0000051536</strain>
    </source>
</reference>
<dbReference type="Pfam" id="PF08613">
    <property type="entry name" value="Cyclin"/>
    <property type="match status" value="1"/>
</dbReference>
<dbReference type="Proteomes" id="UP000612746">
    <property type="component" value="Unassembled WGS sequence"/>
</dbReference>